<accession>A0A5C3P5A5</accession>
<gene>
    <name evidence="1" type="ORF">K466DRAFT_210165</name>
</gene>
<dbReference type="AlphaFoldDB" id="A0A5C3P5A5"/>
<protein>
    <submittedName>
        <fullName evidence="1">Uncharacterized protein</fullName>
    </submittedName>
</protein>
<proteinExistence type="predicted"/>
<reference evidence="1 2" key="1">
    <citation type="journal article" date="2019" name="Nat. Ecol. Evol.">
        <title>Megaphylogeny resolves global patterns of mushroom evolution.</title>
        <authorList>
            <person name="Varga T."/>
            <person name="Krizsan K."/>
            <person name="Foldi C."/>
            <person name="Dima B."/>
            <person name="Sanchez-Garcia M."/>
            <person name="Sanchez-Ramirez S."/>
            <person name="Szollosi G.J."/>
            <person name="Szarkandi J.G."/>
            <person name="Papp V."/>
            <person name="Albert L."/>
            <person name="Andreopoulos W."/>
            <person name="Angelini C."/>
            <person name="Antonin V."/>
            <person name="Barry K.W."/>
            <person name="Bougher N.L."/>
            <person name="Buchanan P."/>
            <person name="Buyck B."/>
            <person name="Bense V."/>
            <person name="Catcheside P."/>
            <person name="Chovatia M."/>
            <person name="Cooper J."/>
            <person name="Damon W."/>
            <person name="Desjardin D."/>
            <person name="Finy P."/>
            <person name="Geml J."/>
            <person name="Haridas S."/>
            <person name="Hughes K."/>
            <person name="Justo A."/>
            <person name="Karasinski D."/>
            <person name="Kautmanova I."/>
            <person name="Kiss B."/>
            <person name="Kocsube S."/>
            <person name="Kotiranta H."/>
            <person name="LaButti K.M."/>
            <person name="Lechner B.E."/>
            <person name="Liimatainen K."/>
            <person name="Lipzen A."/>
            <person name="Lukacs Z."/>
            <person name="Mihaltcheva S."/>
            <person name="Morgado L.N."/>
            <person name="Niskanen T."/>
            <person name="Noordeloos M.E."/>
            <person name="Ohm R.A."/>
            <person name="Ortiz-Santana B."/>
            <person name="Ovrebo C."/>
            <person name="Racz N."/>
            <person name="Riley R."/>
            <person name="Savchenko A."/>
            <person name="Shiryaev A."/>
            <person name="Soop K."/>
            <person name="Spirin V."/>
            <person name="Szebenyi C."/>
            <person name="Tomsovsky M."/>
            <person name="Tulloss R.E."/>
            <person name="Uehling J."/>
            <person name="Grigoriev I.V."/>
            <person name="Vagvolgyi C."/>
            <person name="Papp T."/>
            <person name="Martin F.M."/>
            <person name="Miettinen O."/>
            <person name="Hibbett D.S."/>
            <person name="Nagy L.G."/>
        </authorList>
    </citation>
    <scope>NUCLEOTIDE SEQUENCE [LARGE SCALE GENOMIC DNA]</scope>
    <source>
        <strain evidence="1 2">HHB13444</strain>
    </source>
</reference>
<dbReference type="EMBL" id="ML211290">
    <property type="protein sequence ID" value="TFK84855.1"/>
    <property type="molecule type" value="Genomic_DNA"/>
</dbReference>
<sequence>MEHRISSGSEAPSSIELDALAVWCSKDLPARCDHRVPIRAEHRATKAQTARVRRTSIICYVVSISLRLRCELVPSSRSHLVVLFAGSTSSPHVALLPSTILSCRIFPISSTIPGTEQQLPNSNIATRHHPELNGLCVLATPVHTDSIYRSAGDI</sequence>
<evidence type="ECO:0000313" key="1">
    <source>
        <dbReference type="EMBL" id="TFK84855.1"/>
    </source>
</evidence>
<name>A0A5C3P5A5_9APHY</name>
<organism evidence="1 2">
    <name type="scientific">Polyporus arcularius HHB13444</name>
    <dbReference type="NCBI Taxonomy" id="1314778"/>
    <lineage>
        <taxon>Eukaryota</taxon>
        <taxon>Fungi</taxon>
        <taxon>Dikarya</taxon>
        <taxon>Basidiomycota</taxon>
        <taxon>Agaricomycotina</taxon>
        <taxon>Agaricomycetes</taxon>
        <taxon>Polyporales</taxon>
        <taxon>Polyporaceae</taxon>
        <taxon>Polyporus</taxon>
    </lineage>
</organism>
<dbReference type="InParanoid" id="A0A5C3P5A5"/>
<dbReference type="Proteomes" id="UP000308197">
    <property type="component" value="Unassembled WGS sequence"/>
</dbReference>
<evidence type="ECO:0000313" key="2">
    <source>
        <dbReference type="Proteomes" id="UP000308197"/>
    </source>
</evidence>
<keyword evidence="2" id="KW-1185">Reference proteome</keyword>